<name>A0A5D2NKG4_GOSTO</name>
<accession>A0A5D2NKG4</accession>
<evidence type="ECO:0000313" key="2">
    <source>
        <dbReference type="Proteomes" id="UP000322667"/>
    </source>
</evidence>
<dbReference type="AlphaFoldDB" id="A0A5D2NKG4"/>
<dbReference type="PANTHER" id="PTHR37610">
    <property type="entry name" value="CCHC-TYPE DOMAIN-CONTAINING PROTEIN"/>
    <property type="match status" value="1"/>
</dbReference>
<dbReference type="EMBL" id="CM017619">
    <property type="protein sequence ID" value="TYI04186.1"/>
    <property type="molecule type" value="Genomic_DNA"/>
</dbReference>
<evidence type="ECO:0008006" key="3">
    <source>
        <dbReference type="Google" id="ProtNLM"/>
    </source>
</evidence>
<dbReference type="PANTHER" id="PTHR37610:SF75">
    <property type="entry name" value="RETROTRANSPOSON COPIA-LIKE N-TERMINAL DOMAIN-CONTAINING PROTEIN"/>
    <property type="match status" value="1"/>
</dbReference>
<evidence type="ECO:0000313" key="1">
    <source>
        <dbReference type="EMBL" id="TYI04186.1"/>
    </source>
</evidence>
<proteinExistence type="predicted"/>
<sequence>MFIKARGLQRYITGDSKKPVVNDSTYDQWDSDNSLVMSWLINSMQPRISRTYLLLDSTEKIWMLRFLKFPIKSQH</sequence>
<keyword evidence="2" id="KW-1185">Reference proteome</keyword>
<gene>
    <name evidence="1" type="ORF">ES332_A10G001000v1</name>
</gene>
<organism evidence="1 2">
    <name type="scientific">Gossypium tomentosum</name>
    <name type="common">Hawaiian cotton</name>
    <name type="synonym">Gossypium sandvicense</name>
    <dbReference type="NCBI Taxonomy" id="34277"/>
    <lineage>
        <taxon>Eukaryota</taxon>
        <taxon>Viridiplantae</taxon>
        <taxon>Streptophyta</taxon>
        <taxon>Embryophyta</taxon>
        <taxon>Tracheophyta</taxon>
        <taxon>Spermatophyta</taxon>
        <taxon>Magnoliopsida</taxon>
        <taxon>eudicotyledons</taxon>
        <taxon>Gunneridae</taxon>
        <taxon>Pentapetalae</taxon>
        <taxon>rosids</taxon>
        <taxon>malvids</taxon>
        <taxon>Malvales</taxon>
        <taxon>Malvaceae</taxon>
        <taxon>Malvoideae</taxon>
        <taxon>Gossypium</taxon>
    </lineage>
</organism>
<reference evidence="1 2" key="1">
    <citation type="submission" date="2019-07" db="EMBL/GenBank/DDBJ databases">
        <title>WGS assembly of Gossypium tomentosum.</title>
        <authorList>
            <person name="Chen Z.J."/>
            <person name="Sreedasyam A."/>
            <person name="Ando A."/>
            <person name="Song Q."/>
            <person name="De L."/>
            <person name="Hulse-Kemp A."/>
            <person name="Ding M."/>
            <person name="Ye W."/>
            <person name="Kirkbride R."/>
            <person name="Jenkins J."/>
            <person name="Plott C."/>
            <person name="Lovell J."/>
            <person name="Lin Y.-M."/>
            <person name="Vaughn R."/>
            <person name="Liu B."/>
            <person name="Li W."/>
            <person name="Simpson S."/>
            <person name="Scheffler B."/>
            <person name="Saski C."/>
            <person name="Grover C."/>
            <person name="Hu G."/>
            <person name="Conover J."/>
            <person name="Carlson J."/>
            <person name="Shu S."/>
            <person name="Boston L."/>
            <person name="Williams M."/>
            <person name="Peterson D."/>
            <person name="Mcgee K."/>
            <person name="Jones D."/>
            <person name="Wendel J."/>
            <person name="Stelly D."/>
            <person name="Grimwood J."/>
            <person name="Schmutz J."/>
        </authorList>
    </citation>
    <scope>NUCLEOTIDE SEQUENCE [LARGE SCALE GENOMIC DNA]</scope>
    <source>
        <strain evidence="1">7179.01</strain>
    </source>
</reference>
<protein>
    <recommendedName>
        <fullName evidence="3">Retrotransposon Copia-like N-terminal domain-containing protein</fullName>
    </recommendedName>
</protein>
<dbReference type="Proteomes" id="UP000322667">
    <property type="component" value="Chromosome A10"/>
</dbReference>